<gene>
    <name evidence="1" type="ordered locus">DIP0821</name>
</gene>
<proteinExistence type="predicted"/>
<dbReference type="Proteomes" id="UP000002198">
    <property type="component" value="Chromosome"/>
</dbReference>
<evidence type="ECO:0000313" key="2">
    <source>
        <dbReference type="Proteomes" id="UP000002198"/>
    </source>
</evidence>
<name>Q6NIF6_CORDI</name>
<dbReference type="AlphaFoldDB" id="Q6NIF6"/>
<evidence type="ECO:0000313" key="1">
    <source>
        <dbReference type="EMBL" id="CAE49337.1"/>
    </source>
</evidence>
<dbReference type="EMBL" id="BX248356">
    <property type="protein sequence ID" value="CAE49337.1"/>
    <property type="molecule type" value="Genomic_DNA"/>
</dbReference>
<keyword evidence="2" id="KW-1185">Reference proteome</keyword>
<organism evidence="1 2">
    <name type="scientific">Corynebacterium diphtheriae (strain ATCC 700971 / NCTC 13129 / Biotype gravis)</name>
    <dbReference type="NCBI Taxonomy" id="257309"/>
    <lineage>
        <taxon>Bacteria</taxon>
        <taxon>Bacillati</taxon>
        <taxon>Actinomycetota</taxon>
        <taxon>Actinomycetes</taxon>
        <taxon>Mycobacteriales</taxon>
        <taxon>Corynebacteriaceae</taxon>
        <taxon>Corynebacterium</taxon>
    </lineage>
</organism>
<dbReference type="HOGENOM" id="CLU_167429_0_0_11"/>
<protein>
    <submittedName>
        <fullName evidence="1">Uncharacterized protein</fullName>
    </submittedName>
</protein>
<sequence>MLEETLSKLYLQVSCGGTLMALKQPIFHDVERRPIAATVVEENGTTVLALEQIAEDGSTTRVLTLNKFDSKQLSAACDRYLHQQNSIDFANVNTLLTDIDRHNLHVDDED</sequence>
<accession>Q6NIF6</accession>
<dbReference type="KEGG" id="cdi:DIP0821"/>
<reference evidence="1 2" key="1">
    <citation type="journal article" date="2003" name="Nucleic Acids Res.">
        <title>The complete genome sequence and analysis of Corynebacterium diphtheriae NCTC13129.</title>
        <authorList>
            <person name="Cerdeno-Tarraga A.M."/>
            <person name="Efstratiou A."/>
            <person name="Dover L.G."/>
            <person name="Holden M.T.G."/>
            <person name="Pallen M."/>
            <person name="Bentley S.D."/>
            <person name="Besra G.S."/>
            <person name="Churcher C."/>
            <person name="James K.D."/>
            <person name="De Zoysa A."/>
            <person name="Chillingworth T."/>
            <person name="Cronin A."/>
            <person name="Dowd L."/>
            <person name="Feltwell T."/>
            <person name="Hamlin N."/>
            <person name="Holroyd S."/>
            <person name="Jagels K."/>
            <person name="Moule S."/>
            <person name="Quail M.A."/>
            <person name="Rabbinowitsch E."/>
            <person name="Rutherford K."/>
            <person name="Thomson N.R."/>
            <person name="Unwin L."/>
            <person name="Whitehead S."/>
            <person name="Barrell B.G.Parkhill.J."/>
        </authorList>
    </citation>
    <scope>NUCLEOTIDE SEQUENCE [LARGE SCALE GENOMIC DNA]</scope>
    <source>
        <strain evidence="2">ATCC 700971 / NCTC 13129 / Biotype gravis</strain>
    </source>
</reference>